<evidence type="ECO:0000256" key="7">
    <source>
        <dbReference type="ARBA" id="ARBA00051712"/>
    </source>
</evidence>
<dbReference type="Pfam" id="PF01678">
    <property type="entry name" value="DAP_epimerase"/>
    <property type="match status" value="2"/>
</dbReference>
<dbReference type="PANTHER" id="PTHR31689">
    <property type="entry name" value="DIAMINOPIMELATE EPIMERASE, CHLOROPLASTIC"/>
    <property type="match status" value="1"/>
</dbReference>
<dbReference type="Gene3D" id="3.10.310.10">
    <property type="entry name" value="Diaminopimelate Epimerase, Chain A, domain 1"/>
    <property type="match status" value="2"/>
</dbReference>
<dbReference type="GO" id="GO:0008837">
    <property type="term" value="F:diaminopimelate epimerase activity"/>
    <property type="evidence" value="ECO:0007669"/>
    <property type="project" value="UniProtKB-EC"/>
</dbReference>
<evidence type="ECO:0000256" key="1">
    <source>
        <dbReference type="ARBA" id="ARBA00005196"/>
    </source>
</evidence>
<dbReference type="GO" id="GO:0009089">
    <property type="term" value="P:lysine biosynthetic process via diaminopimelate"/>
    <property type="evidence" value="ECO:0007669"/>
    <property type="project" value="UniProtKB-UniPathway"/>
</dbReference>
<comment type="similarity">
    <text evidence="2">Belongs to the diaminopimelate epimerase family.</text>
</comment>
<evidence type="ECO:0000256" key="4">
    <source>
        <dbReference type="ARBA" id="ARBA00022605"/>
    </source>
</evidence>
<evidence type="ECO:0000256" key="5">
    <source>
        <dbReference type="ARBA" id="ARBA00023154"/>
    </source>
</evidence>
<organism evidence="8">
    <name type="scientific">human gut metagenome</name>
    <dbReference type="NCBI Taxonomy" id="408170"/>
    <lineage>
        <taxon>unclassified sequences</taxon>
        <taxon>metagenomes</taxon>
        <taxon>organismal metagenomes</taxon>
    </lineage>
</organism>
<dbReference type="AlphaFoldDB" id="K1T884"/>
<dbReference type="PANTHER" id="PTHR31689:SF0">
    <property type="entry name" value="DIAMINOPIMELATE EPIMERASE"/>
    <property type="match status" value="1"/>
</dbReference>
<dbReference type="HAMAP" id="MF_00197">
    <property type="entry name" value="DAP_epimerase"/>
    <property type="match status" value="1"/>
</dbReference>
<dbReference type="UniPathway" id="UPA00034">
    <property type="reaction ID" value="UER00025"/>
</dbReference>
<dbReference type="SUPFAM" id="SSF54506">
    <property type="entry name" value="Diaminopimelate epimerase-like"/>
    <property type="match status" value="2"/>
</dbReference>
<name>K1T884_9ZZZZ</name>
<dbReference type="EMBL" id="AJWY01010448">
    <property type="protein sequence ID" value="EKC55516.1"/>
    <property type="molecule type" value="Genomic_DNA"/>
</dbReference>
<dbReference type="InterPro" id="IPR018510">
    <property type="entry name" value="DAP_epimerase_AS"/>
</dbReference>
<evidence type="ECO:0000313" key="8">
    <source>
        <dbReference type="EMBL" id="EKC55516.1"/>
    </source>
</evidence>
<dbReference type="PROSITE" id="PS01326">
    <property type="entry name" value="DAP_EPIMERASE"/>
    <property type="match status" value="1"/>
</dbReference>
<comment type="caution">
    <text evidence="8">The sequence shown here is derived from an EMBL/GenBank/DDBJ whole genome shotgun (WGS) entry which is preliminary data.</text>
</comment>
<dbReference type="InterPro" id="IPR001653">
    <property type="entry name" value="DAP_epimerase_DapF"/>
</dbReference>
<dbReference type="NCBIfam" id="TIGR00652">
    <property type="entry name" value="DapF"/>
    <property type="match status" value="1"/>
</dbReference>
<dbReference type="EC" id="5.1.1.7" evidence="3"/>
<comment type="pathway">
    <text evidence="1">Amino-acid biosynthesis; L-lysine biosynthesis via DAP pathway; DL-2,6-diaminopimelate from LL-2,6-diaminopimelate: step 1/1.</text>
</comment>
<proteinExistence type="inferred from homology"/>
<sequence>MQGCGNDYIYVNCFTETVADPSAAAIRLSDRHFGVGGDGLVLICPSNVADFCMEMYNADGSRSEMCGNAIRCVGKYVYDRGLTDKTELTIETRAGIKTLWLNVVGGTVETVRVCMGSPEFRPEKIPVAAAGETFLEQPIDVLGATWIVSSVNTGNPHCVTYVDDAMALDFPRIGPAFENHKLFPARANIEFVEVVDDHTLRVRVWERGSGETLACGTGSTAALAVTARLGKCGDEADVILRGGTLHIAWDRTQDLLYMTGPAAFVFDGTVTL</sequence>
<evidence type="ECO:0000256" key="2">
    <source>
        <dbReference type="ARBA" id="ARBA00010219"/>
    </source>
</evidence>
<comment type="catalytic activity">
    <reaction evidence="7">
        <text>(2S,6S)-2,6-diaminopimelate = meso-2,6-diaminopimelate</text>
        <dbReference type="Rhea" id="RHEA:15393"/>
        <dbReference type="ChEBI" id="CHEBI:57609"/>
        <dbReference type="ChEBI" id="CHEBI:57791"/>
        <dbReference type="EC" id="5.1.1.7"/>
    </reaction>
</comment>
<dbReference type="GO" id="GO:0005829">
    <property type="term" value="C:cytosol"/>
    <property type="evidence" value="ECO:0007669"/>
    <property type="project" value="TreeGrafter"/>
</dbReference>
<accession>K1T884</accession>
<gene>
    <name evidence="8" type="ORF">LEA_15306</name>
</gene>
<keyword evidence="5" id="KW-0457">Lysine biosynthesis</keyword>
<reference evidence="8" key="1">
    <citation type="journal article" date="2013" name="Environ. Microbiol.">
        <title>Microbiota from the distal guts of lean and obese adolescents exhibit partial functional redundancy besides clear differences in community structure.</title>
        <authorList>
            <person name="Ferrer M."/>
            <person name="Ruiz A."/>
            <person name="Lanza F."/>
            <person name="Haange S.B."/>
            <person name="Oberbach A."/>
            <person name="Till H."/>
            <person name="Bargiela R."/>
            <person name="Campoy C."/>
            <person name="Segura M.T."/>
            <person name="Richter M."/>
            <person name="von Bergen M."/>
            <person name="Seifert J."/>
            <person name="Suarez A."/>
        </authorList>
    </citation>
    <scope>NUCLEOTIDE SEQUENCE</scope>
</reference>
<evidence type="ECO:0000256" key="3">
    <source>
        <dbReference type="ARBA" id="ARBA00013080"/>
    </source>
</evidence>
<protein>
    <recommendedName>
        <fullName evidence="3">diaminopimelate epimerase</fullName>
        <ecNumber evidence="3">5.1.1.7</ecNumber>
    </recommendedName>
</protein>
<evidence type="ECO:0000256" key="6">
    <source>
        <dbReference type="ARBA" id="ARBA00023235"/>
    </source>
</evidence>
<keyword evidence="4" id="KW-0028">Amino-acid biosynthesis</keyword>
<keyword evidence="6 8" id="KW-0413">Isomerase</keyword>